<dbReference type="SUPFAM" id="SSF56024">
    <property type="entry name" value="Phospholipase D/nuclease"/>
    <property type="match status" value="2"/>
</dbReference>
<dbReference type="InterPro" id="IPR001736">
    <property type="entry name" value="PLipase_D/transphosphatidylase"/>
</dbReference>
<dbReference type="Proteomes" id="UP000008808">
    <property type="component" value="Chromosome"/>
</dbReference>
<comment type="function">
    <text evidence="1">Could be a virulence factor.</text>
</comment>
<protein>
    <recommendedName>
        <fullName evidence="3">Phospholipase D</fullName>
    </recommendedName>
    <alternativeName>
        <fullName evidence="5">Choline phosphatase</fullName>
    </alternativeName>
</protein>
<dbReference type="Gene3D" id="3.30.870.10">
    <property type="entry name" value="Endonuclease Chain A"/>
    <property type="match status" value="2"/>
</dbReference>
<dbReference type="PROSITE" id="PS50035">
    <property type="entry name" value="PLD"/>
    <property type="match status" value="2"/>
</dbReference>
<evidence type="ECO:0000256" key="2">
    <source>
        <dbReference type="ARBA" id="ARBA00004613"/>
    </source>
</evidence>
<evidence type="ECO:0000313" key="8">
    <source>
        <dbReference type="Proteomes" id="UP000008808"/>
    </source>
</evidence>
<sequence length="400" mass="45503">MGETRQVHTEPDPVEYSYPEPFCVEAGDHTLTFLPDGVHRFDALLELVQEAQESLHLFYYMFQDDEAGNPVRDALVEAAERGVTVCLVVDRFGTDADKEFFQPIVDAGGSFAFFNPKKSRRYLIRNHQKMAIADREKALVGGFNVSEHYFKPPEENGWCDMGVIVRGPLVEQLLDWYGQIYDWATTPSAQYRAIRTMVRDWEPGDGKYQLLVGGPTSIPSNWARRVKKDLAHASKLDLVMAYFSPPRSFRRLIRRVGERGKVRLVMAAKSDNPATVSAARATYGSMLRAGCEVYEFQPCKLHMKLLVIDDAVYFGSANFDHRSIRLNLELMFRVEDPDLAKMVREFVDGMTEVSEQITYESHKKNRTWLSTLKSYFGWFLVTTVDYTVSSTLNVGSEGAP</sequence>
<feature type="domain" description="PLD phosphodiesterase" evidence="6">
    <location>
        <begin position="122"/>
        <end position="149"/>
    </location>
</feature>
<dbReference type="PANTHER" id="PTHR21248">
    <property type="entry name" value="CARDIOLIPIN SYNTHASE"/>
    <property type="match status" value="1"/>
</dbReference>
<dbReference type="EMBL" id="CP000157">
    <property type="protein sequence ID" value="ABC64287.1"/>
    <property type="molecule type" value="Genomic_DNA"/>
</dbReference>
<dbReference type="Pfam" id="PF13091">
    <property type="entry name" value="PLDc_2"/>
    <property type="match status" value="2"/>
</dbReference>
<keyword evidence="8" id="KW-1185">Reference proteome</keyword>
<name>Q2N7Q4_ERYLH</name>
<accession>Q2N7Q4</accession>
<dbReference type="GO" id="GO:0030572">
    <property type="term" value="F:phosphatidyltransferase activity"/>
    <property type="evidence" value="ECO:0007669"/>
    <property type="project" value="UniProtKB-ARBA"/>
</dbReference>
<comment type="subcellular location">
    <subcellularLocation>
        <location evidence="2">Secreted</location>
    </subcellularLocation>
</comment>
<dbReference type="CDD" id="cd09159">
    <property type="entry name" value="PLDc_ybhO_like_2"/>
    <property type="match status" value="1"/>
</dbReference>
<feature type="domain" description="PLD phosphodiesterase" evidence="6">
    <location>
        <begin position="301"/>
        <end position="323"/>
    </location>
</feature>
<proteinExistence type="predicted"/>
<evidence type="ECO:0000259" key="6">
    <source>
        <dbReference type="PROSITE" id="PS50035"/>
    </source>
</evidence>
<dbReference type="SMART" id="SM00155">
    <property type="entry name" value="PLDc"/>
    <property type="match status" value="2"/>
</dbReference>
<gene>
    <name evidence="7" type="ordered locus">ELI_10975</name>
</gene>
<dbReference type="GO" id="GO:0005576">
    <property type="term" value="C:extracellular region"/>
    <property type="evidence" value="ECO:0007669"/>
    <property type="project" value="UniProtKB-SubCell"/>
</dbReference>
<dbReference type="HOGENOM" id="CLU_038053_0_2_5"/>
<evidence type="ECO:0000256" key="1">
    <source>
        <dbReference type="ARBA" id="ARBA00003145"/>
    </source>
</evidence>
<evidence type="ECO:0000256" key="3">
    <source>
        <dbReference type="ARBA" id="ARBA00018392"/>
    </source>
</evidence>
<dbReference type="CDD" id="cd09110">
    <property type="entry name" value="PLDc_CLS_1"/>
    <property type="match status" value="1"/>
</dbReference>
<keyword evidence="4" id="KW-0964">Secreted</keyword>
<dbReference type="eggNOG" id="COG1502">
    <property type="taxonomic scope" value="Bacteria"/>
</dbReference>
<dbReference type="AlphaFoldDB" id="Q2N7Q4"/>
<dbReference type="InterPro" id="IPR025202">
    <property type="entry name" value="PLD-like_dom"/>
</dbReference>
<evidence type="ECO:0000256" key="5">
    <source>
        <dbReference type="ARBA" id="ARBA00029594"/>
    </source>
</evidence>
<organism evidence="7 8">
    <name type="scientific">Erythrobacter litoralis (strain HTCC2594)</name>
    <dbReference type="NCBI Taxonomy" id="314225"/>
    <lineage>
        <taxon>Bacteria</taxon>
        <taxon>Pseudomonadati</taxon>
        <taxon>Pseudomonadota</taxon>
        <taxon>Alphaproteobacteria</taxon>
        <taxon>Sphingomonadales</taxon>
        <taxon>Erythrobacteraceae</taxon>
        <taxon>Erythrobacter/Porphyrobacter group</taxon>
        <taxon>Erythrobacter</taxon>
    </lineage>
</organism>
<dbReference type="PANTHER" id="PTHR21248:SF12">
    <property type="entry name" value="CARDIOLIPIN SYNTHASE C"/>
    <property type="match status" value="1"/>
</dbReference>
<dbReference type="STRING" id="314225.ELI_10975"/>
<dbReference type="KEGG" id="eli:ELI_10975"/>
<dbReference type="OrthoDB" id="9814092at2"/>
<reference evidence="8" key="1">
    <citation type="journal article" date="2009" name="J. Bacteriol.">
        <title>Complete genome sequence of Erythrobacter litoralis HTCC2594.</title>
        <authorList>
            <person name="Oh H.M."/>
            <person name="Giovannoni S.J."/>
            <person name="Ferriera S."/>
            <person name="Johnson J."/>
            <person name="Cho J.C."/>
        </authorList>
    </citation>
    <scope>NUCLEOTIDE SEQUENCE [LARGE SCALE GENOMIC DNA]</scope>
    <source>
        <strain evidence="8">HTCC2594</strain>
    </source>
</reference>
<evidence type="ECO:0000313" key="7">
    <source>
        <dbReference type="EMBL" id="ABC64287.1"/>
    </source>
</evidence>
<dbReference type="GO" id="GO:0032049">
    <property type="term" value="P:cardiolipin biosynthetic process"/>
    <property type="evidence" value="ECO:0007669"/>
    <property type="project" value="UniProtKB-ARBA"/>
</dbReference>
<evidence type="ECO:0000256" key="4">
    <source>
        <dbReference type="ARBA" id="ARBA00022525"/>
    </source>
</evidence>